<dbReference type="PANTHER" id="PTHR43344">
    <property type="entry name" value="PHOSPHOSERINE PHOSPHATASE"/>
    <property type="match status" value="1"/>
</dbReference>
<reference evidence="2 3" key="1">
    <citation type="journal article" date="2015" name="Genome Announc.">
        <title>Complete Genome Sequence of Corynebacterium kutscheri DSM 20755, a Corynebacterial Type Strain with Remarkably Low G+C Content of Chromosomal DNA.</title>
        <authorList>
            <person name="Ruckert C."/>
            <person name="Albersmeier A."/>
            <person name="Winkler A."/>
            <person name="Tauch A."/>
        </authorList>
    </citation>
    <scope>NUCLEOTIDE SEQUENCE [LARGE SCALE GENOMIC DNA]</scope>
    <source>
        <strain evidence="2 3">DSM 20755</strain>
    </source>
</reference>
<keyword evidence="2" id="KW-0378">Hydrolase</keyword>
<dbReference type="Gene3D" id="1.20.1440.100">
    <property type="entry name" value="SG protein - dephosphorylation function"/>
    <property type="match status" value="1"/>
</dbReference>
<dbReference type="SUPFAM" id="SSF56784">
    <property type="entry name" value="HAD-like"/>
    <property type="match status" value="1"/>
</dbReference>
<dbReference type="InterPro" id="IPR023214">
    <property type="entry name" value="HAD_sf"/>
</dbReference>
<protein>
    <submittedName>
        <fullName evidence="2">HAD-superfamily subfamily IB hydrolase, TIGR01490</fullName>
    </submittedName>
</protein>
<sequence>MNSHADENWQLSPEEFLAEWSATRGNLRRFFEKHALPPVNNMTQRSAGEAAAAQAIADLYGLEFSDFTTGLETVSGSFQAAINTSTTTPDPHITPDNGVAAFFDIDNTLIQGSSLIAFAYGLAKRRYFKISEIIPVAWKQIKFRVTGSENFSDIMEGRQQALAFIKGRSVKELTQLCEEIVDTNISEKLWPGTQQLAEEHIARGQQVWLVSATPVQLGQVLAQRLGFTGAIGTVPEQKDGYFTGRLVGDILHGPGKSYAVAALSSLERLDLSKCTAYSDSINDLPMLNMVGTAVAINPDKHLRRVAKQNNWPIRDFRSWRKAINNYGIPTLSAAIFFSIIKMLQRIRSQLSD</sequence>
<dbReference type="Proteomes" id="UP000033457">
    <property type="component" value="Chromosome"/>
</dbReference>
<dbReference type="GO" id="GO:0016787">
    <property type="term" value="F:hydrolase activity"/>
    <property type="evidence" value="ECO:0007669"/>
    <property type="project" value="UniProtKB-KW"/>
</dbReference>
<dbReference type="Gene3D" id="3.40.50.1000">
    <property type="entry name" value="HAD superfamily/HAD-like"/>
    <property type="match status" value="1"/>
</dbReference>
<dbReference type="HOGENOM" id="CLU_052657_0_0_11"/>
<accession>A0A0F6QZ26</accession>
<dbReference type="STRING" id="35755.UL82_01240"/>
<evidence type="ECO:0000256" key="1">
    <source>
        <dbReference type="ARBA" id="ARBA00009184"/>
    </source>
</evidence>
<organism evidence="2 3">
    <name type="scientific">Corynebacterium kutscheri</name>
    <dbReference type="NCBI Taxonomy" id="35755"/>
    <lineage>
        <taxon>Bacteria</taxon>
        <taxon>Bacillati</taxon>
        <taxon>Actinomycetota</taxon>
        <taxon>Actinomycetes</taxon>
        <taxon>Mycobacteriales</taxon>
        <taxon>Corynebacteriaceae</taxon>
        <taxon>Corynebacterium</taxon>
    </lineage>
</organism>
<dbReference type="AlphaFoldDB" id="A0A0F6QZ26"/>
<evidence type="ECO:0000313" key="2">
    <source>
        <dbReference type="EMBL" id="AKE40480.1"/>
    </source>
</evidence>
<dbReference type="EMBL" id="CP011312">
    <property type="protein sequence ID" value="AKE40480.1"/>
    <property type="molecule type" value="Genomic_DNA"/>
</dbReference>
<dbReference type="InterPro" id="IPR050582">
    <property type="entry name" value="HAD-like_SerB"/>
</dbReference>
<evidence type="ECO:0000313" key="3">
    <source>
        <dbReference type="Proteomes" id="UP000033457"/>
    </source>
</evidence>
<keyword evidence="3" id="KW-1185">Reference proteome</keyword>
<dbReference type="InterPro" id="IPR006385">
    <property type="entry name" value="HAD_hydro_SerB1"/>
</dbReference>
<dbReference type="PANTHER" id="PTHR43344:SF15">
    <property type="entry name" value="PHOSPHOSERINE PHOSPHATASE SERB1"/>
    <property type="match status" value="1"/>
</dbReference>
<dbReference type="InterPro" id="IPR036412">
    <property type="entry name" value="HAD-like_sf"/>
</dbReference>
<name>A0A0F6QZ26_9CORY</name>
<dbReference type="NCBIfam" id="TIGR01490">
    <property type="entry name" value="HAD-SF-IB-hyp1"/>
    <property type="match status" value="1"/>
</dbReference>
<dbReference type="OrthoDB" id="25607at2"/>
<proteinExistence type="inferred from homology"/>
<dbReference type="KEGG" id="cku:UL82_01240"/>
<dbReference type="CDD" id="cd02612">
    <property type="entry name" value="HAD_PGPPase"/>
    <property type="match status" value="1"/>
</dbReference>
<comment type="similarity">
    <text evidence="1">Belongs to the HAD-like hydrolase superfamily. SerB family.</text>
</comment>
<dbReference type="NCBIfam" id="TIGR01488">
    <property type="entry name" value="HAD-SF-IB"/>
    <property type="match status" value="1"/>
</dbReference>
<dbReference type="Pfam" id="PF12710">
    <property type="entry name" value="HAD"/>
    <property type="match status" value="1"/>
</dbReference>
<gene>
    <name evidence="2" type="ORF">UL82_01240</name>
</gene>